<dbReference type="InterPro" id="IPR018629">
    <property type="entry name" value="XK-rel"/>
</dbReference>
<reference evidence="8" key="1">
    <citation type="submission" date="2021-11" db="EMBL/GenBank/DDBJ databases">
        <authorList>
            <person name="Schell T."/>
        </authorList>
    </citation>
    <scope>NUCLEOTIDE SEQUENCE</scope>
    <source>
        <strain evidence="8">M5</strain>
    </source>
</reference>
<gene>
    <name evidence="8" type="ORF">DGAL_LOCUS17512</name>
</gene>
<feature type="transmembrane region" description="Helical" evidence="7">
    <location>
        <begin position="351"/>
        <end position="372"/>
    </location>
</feature>
<evidence type="ECO:0000313" key="9">
    <source>
        <dbReference type="Proteomes" id="UP000789390"/>
    </source>
</evidence>
<feature type="transmembrane region" description="Helical" evidence="7">
    <location>
        <begin position="384"/>
        <end position="407"/>
    </location>
</feature>
<dbReference type="EMBL" id="CAKKLH010000343">
    <property type="protein sequence ID" value="CAH0113615.1"/>
    <property type="molecule type" value="Genomic_DNA"/>
</dbReference>
<dbReference type="GO" id="GO:1902742">
    <property type="term" value="P:apoptotic process involved in development"/>
    <property type="evidence" value="ECO:0007669"/>
    <property type="project" value="TreeGrafter"/>
</dbReference>
<evidence type="ECO:0000256" key="1">
    <source>
        <dbReference type="ARBA" id="ARBA00004651"/>
    </source>
</evidence>
<comment type="caution">
    <text evidence="8">The sequence shown here is derived from an EMBL/GenBank/DDBJ whole genome shotgun (WGS) entry which is preliminary data.</text>
</comment>
<feature type="transmembrane region" description="Helical" evidence="7">
    <location>
        <begin position="75"/>
        <end position="99"/>
    </location>
</feature>
<evidence type="ECO:0000256" key="6">
    <source>
        <dbReference type="ARBA" id="ARBA00023136"/>
    </source>
</evidence>
<dbReference type="AlphaFoldDB" id="A0A8J2SA21"/>
<feature type="transmembrane region" description="Helical" evidence="7">
    <location>
        <begin position="271"/>
        <end position="292"/>
    </location>
</feature>
<evidence type="ECO:0000256" key="5">
    <source>
        <dbReference type="ARBA" id="ARBA00022989"/>
    </source>
</evidence>
<comment type="similarity">
    <text evidence="2 7">Belongs to the XK family.</text>
</comment>
<dbReference type="PANTHER" id="PTHR16024">
    <property type="entry name" value="XK-RELATED PROTEIN"/>
    <property type="match status" value="1"/>
</dbReference>
<keyword evidence="3" id="KW-1003">Cell membrane</keyword>
<dbReference type="PANTHER" id="PTHR16024:SF6">
    <property type="entry name" value="XK-RELATED PROTEIN"/>
    <property type="match status" value="1"/>
</dbReference>
<organism evidence="8 9">
    <name type="scientific">Daphnia galeata</name>
    <dbReference type="NCBI Taxonomy" id="27404"/>
    <lineage>
        <taxon>Eukaryota</taxon>
        <taxon>Metazoa</taxon>
        <taxon>Ecdysozoa</taxon>
        <taxon>Arthropoda</taxon>
        <taxon>Crustacea</taxon>
        <taxon>Branchiopoda</taxon>
        <taxon>Diplostraca</taxon>
        <taxon>Cladocera</taxon>
        <taxon>Anomopoda</taxon>
        <taxon>Daphniidae</taxon>
        <taxon>Daphnia</taxon>
    </lineage>
</organism>
<keyword evidence="6 7" id="KW-0472">Membrane</keyword>
<dbReference type="GO" id="GO:0043652">
    <property type="term" value="P:engulfment of apoptotic cell"/>
    <property type="evidence" value="ECO:0007669"/>
    <property type="project" value="TreeGrafter"/>
</dbReference>
<sequence length="417" mass="48998">MGQKRRSRTTLPHREESSQIEIKIKDFAERLNDLITCGYLIKFLSITVFSFLCYVATWFYDIYLISYYVIHKDYWYSFFVVACGVNTALCIGITSYRLYNQHGGKIIPRNLLLSESFHSIALTWVFHVVFMGLFPRYAFTIYYAFKGKYGTNAEKKKTNFVAMFWEYAELLKLNQSFCFMKSAAQLTLSLYIILTNKANFEGSSIILPTFSVIGLSLALVSYDNHIRFMRGTEQDAESSGITIDYDMNPTAINYIINTNWKKMARQFFAHFFWIVSRLIALTMFAIGYGWIIFPIVSIHMAGVFIWHKKNNYGHLDSLRFSFLHIFAYLYPLENESDKRKHPRISPAWYQSVSIVVNIVLMLMWTFHVSFGFSSDLSYPWNELTFFVLIWTAPLTTMSLSYYLFWWLNEKRQDNITN</sequence>
<proteinExistence type="inferred from homology"/>
<dbReference type="OrthoDB" id="6136301at2759"/>
<dbReference type="InterPro" id="IPR050895">
    <property type="entry name" value="XK-related_scramblase"/>
</dbReference>
<dbReference type="Proteomes" id="UP000789390">
    <property type="component" value="Unassembled WGS sequence"/>
</dbReference>
<evidence type="ECO:0000256" key="4">
    <source>
        <dbReference type="ARBA" id="ARBA00022692"/>
    </source>
</evidence>
<feature type="transmembrane region" description="Helical" evidence="7">
    <location>
        <begin position="205"/>
        <end position="222"/>
    </location>
</feature>
<dbReference type="GO" id="GO:0005886">
    <property type="term" value="C:plasma membrane"/>
    <property type="evidence" value="ECO:0007669"/>
    <property type="project" value="UniProtKB-SubCell"/>
</dbReference>
<evidence type="ECO:0000256" key="7">
    <source>
        <dbReference type="RuleBase" id="RU910716"/>
    </source>
</evidence>
<keyword evidence="4 7" id="KW-0812">Transmembrane</keyword>
<protein>
    <recommendedName>
        <fullName evidence="7">XK-related protein</fullName>
    </recommendedName>
</protein>
<keyword evidence="9" id="KW-1185">Reference proteome</keyword>
<keyword evidence="5 7" id="KW-1133">Transmembrane helix</keyword>
<dbReference type="Pfam" id="PF09815">
    <property type="entry name" value="XK-related"/>
    <property type="match status" value="2"/>
</dbReference>
<name>A0A8J2SA21_9CRUS</name>
<evidence type="ECO:0000313" key="8">
    <source>
        <dbReference type="EMBL" id="CAH0113615.1"/>
    </source>
</evidence>
<evidence type="ECO:0000256" key="3">
    <source>
        <dbReference type="ARBA" id="ARBA00022475"/>
    </source>
</evidence>
<accession>A0A8J2SA21</accession>
<feature type="transmembrane region" description="Helical" evidence="7">
    <location>
        <begin position="120"/>
        <end position="145"/>
    </location>
</feature>
<comment type="subcellular location">
    <subcellularLocation>
        <location evidence="1">Cell membrane</location>
        <topology evidence="1">Multi-pass membrane protein</topology>
    </subcellularLocation>
    <subcellularLocation>
        <location evidence="7">Membrane</location>
        <topology evidence="7">Multi-pass membrane protein</topology>
    </subcellularLocation>
</comment>
<evidence type="ECO:0000256" key="2">
    <source>
        <dbReference type="ARBA" id="ARBA00008789"/>
    </source>
</evidence>
<feature type="transmembrane region" description="Helical" evidence="7">
    <location>
        <begin position="39"/>
        <end position="60"/>
    </location>
</feature>
<dbReference type="GO" id="GO:0070782">
    <property type="term" value="P:phosphatidylserine exposure on apoptotic cell surface"/>
    <property type="evidence" value="ECO:0007669"/>
    <property type="project" value="TreeGrafter"/>
</dbReference>